<name>A1BFN6_CHLPD</name>
<dbReference type="KEGG" id="cph:Cpha266_1176"/>
<gene>
    <name evidence="1" type="ordered locus">Cpha266_1176</name>
</gene>
<organism evidence="1 2">
    <name type="scientific">Chlorobium phaeobacteroides (strain DSM 266 / SMG 266 / 2430)</name>
    <dbReference type="NCBI Taxonomy" id="290317"/>
    <lineage>
        <taxon>Bacteria</taxon>
        <taxon>Pseudomonadati</taxon>
        <taxon>Chlorobiota</taxon>
        <taxon>Chlorobiia</taxon>
        <taxon>Chlorobiales</taxon>
        <taxon>Chlorobiaceae</taxon>
        <taxon>Chlorobium/Pelodictyon group</taxon>
        <taxon>Chlorobium</taxon>
    </lineage>
</organism>
<dbReference type="EMBL" id="CP000492">
    <property type="protein sequence ID" value="ABL65213.1"/>
    <property type="molecule type" value="Genomic_DNA"/>
</dbReference>
<accession>A1BFN6</accession>
<dbReference type="Proteomes" id="UP000008701">
    <property type="component" value="Chromosome"/>
</dbReference>
<dbReference type="RefSeq" id="WP_011745037.1">
    <property type="nucleotide sequence ID" value="NC_008639.1"/>
</dbReference>
<protein>
    <submittedName>
        <fullName evidence="1">Uncharacterized protein</fullName>
    </submittedName>
</protein>
<sequence>MKNRFDCQKPLICKPDQGGDDYDSMICSVKNMSINKSIKETISMEKGIASAVSSGRVRIPSDLLKKFQAEKNGLQHRIDISNGILVFPEEILATLGYGELTKAGFEVVIMPRVAQHSIKGA</sequence>
<proteinExistence type="predicted"/>
<keyword evidence="2" id="KW-1185">Reference proteome</keyword>
<dbReference type="HOGENOM" id="CLU_2033914_0_0_10"/>
<evidence type="ECO:0000313" key="1">
    <source>
        <dbReference type="EMBL" id="ABL65213.1"/>
    </source>
</evidence>
<dbReference type="AlphaFoldDB" id="A1BFN6"/>
<evidence type="ECO:0000313" key="2">
    <source>
        <dbReference type="Proteomes" id="UP000008701"/>
    </source>
</evidence>
<dbReference type="OrthoDB" id="9791143at2"/>
<reference evidence="1 2" key="1">
    <citation type="submission" date="2006-12" db="EMBL/GenBank/DDBJ databases">
        <title>Complete sequence of Chlorobium phaeobacteroides DSM 266.</title>
        <authorList>
            <consortium name="US DOE Joint Genome Institute"/>
            <person name="Copeland A."/>
            <person name="Lucas S."/>
            <person name="Lapidus A."/>
            <person name="Barry K."/>
            <person name="Detter J.C."/>
            <person name="Glavina del Rio T."/>
            <person name="Hammon N."/>
            <person name="Israni S."/>
            <person name="Pitluck S."/>
            <person name="Goltsman E."/>
            <person name="Schmutz J."/>
            <person name="Larimer F."/>
            <person name="Land M."/>
            <person name="Hauser L."/>
            <person name="Mikhailova N."/>
            <person name="Li T."/>
            <person name="Overmann J."/>
            <person name="Bryant D.A."/>
            <person name="Richardson P."/>
        </authorList>
    </citation>
    <scope>NUCLEOTIDE SEQUENCE [LARGE SCALE GENOMIC DNA]</scope>
    <source>
        <strain evidence="1 2">DSM 266</strain>
    </source>
</reference>